<organism evidence="1 2">
    <name type="scientific">Thalassiosira oceanica</name>
    <name type="common">Marine diatom</name>
    <dbReference type="NCBI Taxonomy" id="159749"/>
    <lineage>
        <taxon>Eukaryota</taxon>
        <taxon>Sar</taxon>
        <taxon>Stramenopiles</taxon>
        <taxon>Ochrophyta</taxon>
        <taxon>Bacillariophyta</taxon>
        <taxon>Coscinodiscophyceae</taxon>
        <taxon>Thalassiosirophycidae</taxon>
        <taxon>Thalassiosirales</taxon>
        <taxon>Thalassiosiraceae</taxon>
        <taxon>Thalassiosira</taxon>
    </lineage>
</organism>
<keyword evidence="2" id="KW-1185">Reference proteome</keyword>
<reference evidence="1 2" key="1">
    <citation type="journal article" date="2012" name="Genome Biol.">
        <title>Genome and low-iron response of an oceanic diatom adapted to chronic iron limitation.</title>
        <authorList>
            <person name="Lommer M."/>
            <person name="Specht M."/>
            <person name="Roy A.S."/>
            <person name="Kraemer L."/>
            <person name="Andreson R."/>
            <person name="Gutowska M.A."/>
            <person name="Wolf J."/>
            <person name="Bergner S.V."/>
            <person name="Schilhabel M.B."/>
            <person name="Klostermeier U.C."/>
            <person name="Beiko R.G."/>
            <person name="Rosenstiel P."/>
            <person name="Hippler M."/>
            <person name="Laroche J."/>
        </authorList>
    </citation>
    <scope>NUCLEOTIDE SEQUENCE [LARGE SCALE GENOMIC DNA]</scope>
    <source>
        <strain evidence="1 2">CCMP1005</strain>
    </source>
</reference>
<dbReference type="AlphaFoldDB" id="K0TQ12"/>
<sequence length="147" mass="16389">MGDNEVRNISFRWKFIAVDGDGAVITIRVDSALSAEAKFLSPGTISTSSTAFPVYVNYGDTEVWNRLEQVFDHWSRCTADPTADDTPTRLIAKPREITATNSQARKTRVSEAIEAEIVLVPRNSGWVSKLDHEIEAEYRTIVSKSAR</sequence>
<dbReference type="Proteomes" id="UP000266841">
    <property type="component" value="Unassembled WGS sequence"/>
</dbReference>
<accession>K0TQ12</accession>
<proteinExistence type="predicted"/>
<protein>
    <submittedName>
        <fullName evidence="1">Uncharacterized protein</fullName>
    </submittedName>
</protein>
<dbReference type="EMBL" id="AGNL01003047">
    <property type="protein sequence ID" value="EJK75242.1"/>
    <property type="molecule type" value="Genomic_DNA"/>
</dbReference>
<evidence type="ECO:0000313" key="2">
    <source>
        <dbReference type="Proteomes" id="UP000266841"/>
    </source>
</evidence>
<gene>
    <name evidence="1" type="ORF">THAOC_03041</name>
</gene>
<evidence type="ECO:0000313" key="1">
    <source>
        <dbReference type="EMBL" id="EJK75242.1"/>
    </source>
</evidence>
<name>K0TQ12_THAOC</name>
<comment type="caution">
    <text evidence="1">The sequence shown here is derived from an EMBL/GenBank/DDBJ whole genome shotgun (WGS) entry which is preliminary data.</text>
</comment>